<evidence type="ECO:0000256" key="2">
    <source>
        <dbReference type="ARBA" id="ARBA00009154"/>
    </source>
</evidence>
<dbReference type="GO" id="GO:0003677">
    <property type="term" value="F:DNA binding"/>
    <property type="evidence" value="ECO:0007669"/>
    <property type="project" value="TreeGrafter"/>
</dbReference>
<name>A0A9P6Q8L3_9FUNG</name>
<evidence type="ECO:0000256" key="5">
    <source>
        <dbReference type="ARBA" id="ARBA00023242"/>
    </source>
</evidence>
<dbReference type="GO" id="GO:0003723">
    <property type="term" value="F:RNA binding"/>
    <property type="evidence" value="ECO:0007669"/>
    <property type="project" value="UniProtKB-UniRule"/>
</dbReference>
<dbReference type="InterPro" id="IPR011082">
    <property type="entry name" value="Exosome-assoc_fac/DNA_repair"/>
</dbReference>
<dbReference type="Pfam" id="PF04000">
    <property type="entry name" value="Sas10_Utp3"/>
    <property type="match status" value="1"/>
</dbReference>
<evidence type="ECO:0000256" key="7">
    <source>
        <dbReference type="SAM" id="MobiDB-lite"/>
    </source>
</evidence>
<comment type="subcellular location">
    <subcellularLocation>
        <location evidence="1 6">Nucleus</location>
    </subcellularLocation>
</comment>
<dbReference type="GO" id="GO:0000178">
    <property type="term" value="C:exosome (RNase complex)"/>
    <property type="evidence" value="ECO:0007669"/>
    <property type="project" value="TreeGrafter"/>
</dbReference>
<dbReference type="GO" id="GO:0010468">
    <property type="term" value="P:regulation of gene expression"/>
    <property type="evidence" value="ECO:0007669"/>
    <property type="project" value="TreeGrafter"/>
</dbReference>
<proteinExistence type="inferred from homology"/>
<feature type="compositionally biased region" description="Low complexity" evidence="7">
    <location>
        <begin position="174"/>
        <end position="193"/>
    </location>
</feature>
<evidence type="ECO:0000313" key="8">
    <source>
        <dbReference type="EMBL" id="KAG0262327.1"/>
    </source>
</evidence>
<dbReference type="PANTHER" id="PTHR15341">
    <property type="entry name" value="SUN-COR STEROID HORMONE RECEPTOR CO-REPRESSOR"/>
    <property type="match status" value="1"/>
</dbReference>
<dbReference type="AlphaFoldDB" id="A0A9P6Q8L3"/>
<dbReference type="PANTHER" id="PTHR15341:SF3">
    <property type="entry name" value="NUCLEAR NUCLEIC ACID-BINDING PROTEIN C1D"/>
    <property type="match status" value="1"/>
</dbReference>
<comment type="function">
    <text evidence="6">Required for exosome-dependent processing of pre-rRNA and small nucleolar RNA (snRNA) precursors. Involved in processing of 35S pre-rRNA at the A0, A1 and A2 sites.</text>
</comment>
<feature type="region of interest" description="Disordered" evidence="7">
    <location>
        <begin position="138"/>
        <end position="220"/>
    </location>
</feature>
<keyword evidence="9" id="KW-1185">Reference proteome</keyword>
<dbReference type="Proteomes" id="UP000726737">
    <property type="component" value="Unassembled WGS sequence"/>
</dbReference>
<organism evidence="8 9">
    <name type="scientific">Mortierella polycephala</name>
    <dbReference type="NCBI Taxonomy" id="41804"/>
    <lineage>
        <taxon>Eukaryota</taxon>
        <taxon>Fungi</taxon>
        <taxon>Fungi incertae sedis</taxon>
        <taxon>Mucoromycota</taxon>
        <taxon>Mortierellomycotina</taxon>
        <taxon>Mortierellomycetes</taxon>
        <taxon>Mortierellales</taxon>
        <taxon>Mortierellaceae</taxon>
        <taxon>Mortierella</taxon>
    </lineage>
</organism>
<evidence type="ECO:0000256" key="4">
    <source>
        <dbReference type="ARBA" id="ARBA00022884"/>
    </source>
</evidence>
<evidence type="ECO:0000256" key="1">
    <source>
        <dbReference type="ARBA" id="ARBA00004123"/>
    </source>
</evidence>
<dbReference type="OrthoDB" id="10261072at2759"/>
<keyword evidence="5 6" id="KW-0539">Nucleus</keyword>
<keyword evidence="3 6" id="KW-0698">rRNA processing</keyword>
<feature type="compositionally biased region" description="Basic and acidic residues" evidence="7">
    <location>
        <begin position="138"/>
        <end position="171"/>
    </location>
</feature>
<reference evidence="8" key="1">
    <citation type="journal article" date="2020" name="Fungal Divers.">
        <title>Resolving the Mortierellaceae phylogeny through synthesis of multi-gene phylogenetics and phylogenomics.</title>
        <authorList>
            <person name="Vandepol N."/>
            <person name="Liber J."/>
            <person name="Desiro A."/>
            <person name="Na H."/>
            <person name="Kennedy M."/>
            <person name="Barry K."/>
            <person name="Grigoriev I.V."/>
            <person name="Miller A.N."/>
            <person name="O'Donnell K."/>
            <person name="Stajich J.E."/>
            <person name="Bonito G."/>
        </authorList>
    </citation>
    <scope>NUCLEOTIDE SEQUENCE</scope>
    <source>
        <strain evidence="8">KOD948</strain>
    </source>
</reference>
<dbReference type="InterPro" id="IPR007146">
    <property type="entry name" value="Sas10/Utp3/C1D"/>
</dbReference>
<keyword evidence="4 6" id="KW-0694">RNA-binding</keyword>
<comment type="similarity">
    <text evidence="2 6">Belongs to the C1D family.</text>
</comment>
<dbReference type="EMBL" id="JAAAJA010000100">
    <property type="protein sequence ID" value="KAG0262327.1"/>
    <property type="molecule type" value="Genomic_DNA"/>
</dbReference>
<comment type="caution">
    <text evidence="8">The sequence shown here is derived from an EMBL/GenBank/DDBJ whole genome shotgun (WGS) entry which is preliminary data.</text>
</comment>
<gene>
    <name evidence="8" type="ORF">BG011_000080</name>
</gene>
<evidence type="ECO:0000313" key="9">
    <source>
        <dbReference type="Proteomes" id="UP000726737"/>
    </source>
</evidence>
<dbReference type="GO" id="GO:0000460">
    <property type="term" value="P:maturation of 5.8S rRNA"/>
    <property type="evidence" value="ECO:0007669"/>
    <property type="project" value="TreeGrafter"/>
</dbReference>
<accession>A0A9P6Q8L3</accession>
<sequence length="220" mass="24188">MANTDKNTDTVSQTLPDNHKNATNVLLNSLAELEVMFEPLFATRNSLAETLAKLDVEKRCQLELLLAYAINTLAFINLRTNGTEPKTHPVMNELKRIREYTEKLRRATQGNIKGNMEVDKDAASRFIRGALAANEIADRKAAEAETTETKTKSEADKKGSNNNKDNTKSNRDVATPTNASSPSSPSDSASGATKISSTHKRRGMDPFQGYSDNKKKSKAK</sequence>
<dbReference type="GO" id="GO:0005730">
    <property type="term" value="C:nucleolus"/>
    <property type="evidence" value="ECO:0007669"/>
    <property type="project" value="TreeGrafter"/>
</dbReference>
<evidence type="ECO:0000256" key="3">
    <source>
        <dbReference type="ARBA" id="ARBA00022552"/>
    </source>
</evidence>
<protein>
    <recommendedName>
        <fullName evidence="6">Exosome complex protein</fullName>
    </recommendedName>
</protein>
<evidence type="ECO:0000256" key="6">
    <source>
        <dbReference type="RuleBase" id="RU368003"/>
    </source>
</evidence>